<accession>A0ABQ8P356</accession>
<name>A0ABQ8P356_9CRYT</name>
<sequence>MLEMLVLVIEFSRFRASMLVQLLLTVNIVSWLEDDDSRDGGDSRLEVAMMTGGMQISGVQGLSSVPLQISKLSRLECPE</sequence>
<reference evidence="1" key="1">
    <citation type="submission" date="2022-10" db="EMBL/GenBank/DDBJ databases">
        <title>Adaptive evolution leads to modifications in subtelomeric GC content in a zoonotic Cryptosporidium species.</title>
        <authorList>
            <person name="Li J."/>
            <person name="Feng Y."/>
            <person name="Xiao L."/>
        </authorList>
    </citation>
    <scope>NUCLEOTIDE SEQUENCE</scope>
    <source>
        <strain evidence="1">25894</strain>
    </source>
</reference>
<evidence type="ECO:0000313" key="2">
    <source>
        <dbReference type="Proteomes" id="UP001071777"/>
    </source>
</evidence>
<comment type="caution">
    <text evidence="1">The sequence shown here is derived from an EMBL/GenBank/DDBJ whole genome shotgun (WGS) entry which is preliminary data.</text>
</comment>
<gene>
    <name evidence="1" type="ORF">OJ252_3176</name>
</gene>
<proteinExistence type="predicted"/>
<dbReference type="EMBL" id="JAPCXB010000146">
    <property type="protein sequence ID" value="KAJ1606364.1"/>
    <property type="molecule type" value="Genomic_DNA"/>
</dbReference>
<keyword evidence="2" id="KW-1185">Reference proteome</keyword>
<organism evidence="1 2">
    <name type="scientific">Cryptosporidium canis</name>
    <dbReference type="NCBI Taxonomy" id="195482"/>
    <lineage>
        <taxon>Eukaryota</taxon>
        <taxon>Sar</taxon>
        <taxon>Alveolata</taxon>
        <taxon>Apicomplexa</taxon>
        <taxon>Conoidasida</taxon>
        <taxon>Coccidia</taxon>
        <taxon>Eucoccidiorida</taxon>
        <taxon>Eimeriorina</taxon>
        <taxon>Cryptosporidiidae</taxon>
        <taxon>Cryptosporidium</taxon>
    </lineage>
</organism>
<dbReference type="Proteomes" id="UP001071777">
    <property type="component" value="Unassembled WGS sequence"/>
</dbReference>
<protein>
    <submittedName>
        <fullName evidence="1">Uncharacterized protein</fullName>
    </submittedName>
</protein>
<evidence type="ECO:0000313" key="1">
    <source>
        <dbReference type="EMBL" id="KAJ1606364.1"/>
    </source>
</evidence>